<name>A0AC34G4H6_9BILA</name>
<accession>A0AC34G4H6</accession>
<sequence length="479" mass="54430">MYDIFGFTDVSGIKHPRIFDLPYDEFLFKVAELAKTDRWQKYSELITWTTKKHRMNFYYNRCCLKARVLAGYGFDESDTNSLEGDNFQIKTLIKDNTPLHILISQLQQKQNNQIENFGMAIYQKKPVFLRDESQFLGTINFGLLKNEEKRIKLKQMGIKFTDQLPSFAEFSITFPQEFAPKTTEKDRFQLMDEASTYGVTPHPHDKNAFLVVKDPDYVAVRVDEKVDCKCKVIKTGALSCVHILAVHQKYPALKIFDVIKTFKDNETEDEKIKREHQKSDGSKPGRPRRNSRRTGLNSTRKSRKNPTEKMIDLSIFNTHSTSVTPSAPYISSPSSSISSSATARKRPISETADFTDHFSETGSCNFSNSTASSALSHSTASSGASSKRRAIEVINLDEEIMIMERPQSSTFNTSASSFKTAVTTLQSPNKTPLAPRQPSYVPRILMPTNPRNSIYPQLDITNIPNLPQTRPSRTLPQLY</sequence>
<organism evidence="1 2">
    <name type="scientific">Panagrolaimus sp. ES5</name>
    <dbReference type="NCBI Taxonomy" id="591445"/>
    <lineage>
        <taxon>Eukaryota</taxon>
        <taxon>Metazoa</taxon>
        <taxon>Ecdysozoa</taxon>
        <taxon>Nematoda</taxon>
        <taxon>Chromadorea</taxon>
        <taxon>Rhabditida</taxon>
        <taxon>Tylenchina</taxon>
        <taxon>Panagrolaimomorpha</taxon>
        <taxon>Panagrolaimoidea</taxon>
        <taxon>Panagrolaimidae</taxon>
        <taxon>Panagrolaimus</taxon>
    </lineage>
</organism>
<dbReference type="Proteomes" id="UP000887579">
    <property type="component" value="Unplaced"/>
</dbReference>
<reference evidence="2" key="1">
    <citation type="submission" date="2022-11" db="UniProtKB">
        <authorList>
            <consortium name="WormBaseParasite"/>
        </authorList>
    </citation>
    <scope>IDENTIFICATION</scope>
</reference>
<dbReference type="WBParaSite" id="ES5_v2.g24637.t1">
    <property type="protein sequence ID" value="ES5_v2.g24637.t1"/>
    <property type="gene ID" value="ES5_v2.g24637"/>
</dbReference>
<proteinExistence type="predicted"/>
<evidence type="ECO:0000313" key="1">
    <source>
        <dbReference type="Proteomes" id="UP000887579"/>
    </source>
</evidence>
<evidence type="ECO:0000313" key="2">
    <source>
        <dbReference type="WBParaSite" id="ES5_v2.g24637.t1"/>
    </source>
</evidence>
<protein>
    <submittedName>
        <fullName evidence="2">SWIM-type domain-containing protein</fullName>
    </submittedName>
</protein>